<dbReference type="Proteomes" id="UP001215280">
    <property type="component" value="Unassembled WGS sequence"/>
</dbReference>
<reference evidence="1" key="1">
    <citation type="submission" date="2023-03" db="EMBL/GenBank/DDBJ databases">
        <title>Massive genome expansion in bonnet fungi (Mycena s.s.) driven by repeated elements and novel gene families across ecological guilds.</title>
        <authorList>
            <consortium name="Lawrence Berkeley National Laboratory"/>
            <person name="Harder C.B."/>
            <person name="Miyauchi S."/>
            <person name="Viragh M."/>
            <person name="Kuo A."/>
            <person name="Thoen E."/>
            <person name="Andreopoulos B."/>
            <person name="Lu D."/>
            <person name="Skrede I."/>
            <person name="Drula E."/>
            <person name="Henrissat B."/>
            <person name="Morin E."/>
            <person name="Kohler A."/>
            <person name="Barry K."/>
            <person name="LaButti K."/>
            <person name="Morin E."/>
            <person name="Salamov A."/>
            <person name="Lipzen A."/>
            <person name="Mereny Z."/>
            <person name="Hegedus B."/>
            <person name="Baldrian P."/>
            <person name="Stursova M."/>
            <person name="Weitz H."/>
            <person name="Taylor A."/>
            <person name="Grigoriev I.V."/>
            <person name="Nagy L.G."/>
            <person name="Martin F."/>
            <person name="Kauserud H."/>
        </authorList>
    </citation>
    <scope>NUCLEOTIDE SEQUENCE</scope>
    <source>
        <strain evidence="1">CBHHK188m</strain>
    </source>
</reference>
<accession>A0AAD7NNC4</accession>
<sequence length="140" mass="15649">RWNEINRMLFDEKLGHLIVGETHLNDEQVNEIERAYPRMRIYNTIDPDHPNKGGVAVVLNRDITNTEGVSVRRLVSGRAILVTIPWHARRTLTILGLYAPTGGGADNRDFWDMLSHIWLTEDVPVPDAAGGDVNVVTLGA</sequence>
<dbReference type="AlphaFoldDB" id="A0AAD7NNC4"/>
<dbReference type="SUPFAM" id="SSF56219">
    <property type="entry name" value="DNase I-like"/>
    <property type="match status" value="1"/>
</dbReference>
<keyword evidence="2" id="KW-1185">Reference proteome</keyword>
<evidence type="ECO:0000313" key="1">
    <source>
        <dbReference type="EMBL" id="KAJ7767482.1"/>
    </source>
</evidence>
<dbReference type="Gene3D" id="3.60.10.10">
    <property type="entry name" value="Endonuclease/exonuclease/phosphatase"/>
    <property type="match status" value="1"/>
</dbReference>
<dbReference type="InterPro" id="IPR036691">
    <property type="entry name" value="Endo/exonu/phosph_ase_sf"/>
</dbReference>
<comment type="caution">
    <text evidence="1">The sequence shown here is derived from an EMBL/GenBank/DDBJ whole genome shotgun (WGS) entry which is preliminary data.</text>
</comment>
<evidence type="ECO:0000313" key="2">
    <source>
        <dbReference type="Proteomes" id="UP001215280"/>
    </source>
</evidence>
<name>A0AAD7NNC4_9AGAR</name>
<protein>
    <submittedName>
        <fullName evidence="1">Uncharacterized protein</fullName>
    </submittedName>
</protein>
<dbReference type="EMBL" id="JARJLG010000030">
    <property type="protein sequence ID" value="KAJ7767482.1"/>
    <property type="molecule type" value="Genomic_DNA"/>
</dbReference>
<feature type="non-terminal residue" evidence="1">
    <location>
        <position position="1"/>
    </location>
</feature>
<gene>
    <name evidence="1" type="ORF">DFH07DRAFT_736761</name>
</gene>
<organism evidence="1 2">
    <name type="scientific">Mycena maculata</name>
    <dbReference type="NCBI Taxonomy" id="230809"/>
    <lineage>
        <taxon>Eukaryota</taxon>
        <taxon>Fungi</taxon>
        <taxon>Dikarya</taxon>
        <taxon>Basidiomycota</taxon>
        <taxon>Agaricomycotina</taxon>
        <taxon>Agaricomycetes</taxon>
        <taxon>Agaricomycetidae</taxon>
        <taxon>Agaricales</taxon>
        <taxon>Marasmiineae</taxon>
        <taxon>Mycenaceae</taxon>
        <taxon>Mycena</taxon>
    </lineage>
</organism>
<proteinExistence type="predicted"/>